<dbReference type="PIRSF" id="PIRSF000883">
    <property type="entry name" value="Pesterase_MJ0912"/>
    <property type="match status" value="1"/>
</dbReference>
<dbReference type="GO" id="GO:0016791">
    <property type="term" value="F:phosphatase activity"/>
    <property type="evidence" value="ECO:0007669"/>
    <property type="project" value="TreeGrafter"/>
</dbReference>
<organism evidence="2 3">
    <name type="scientific">Cephaloticoccus capnophilus</name>
    <dbReference type="NCBI Taxonomy" id="1548208"/>
    <lineage>
        <taxon>Bacteria</taxon>
        <taxon>Pseudomonadati</taxon>
        <taxon>Verrucomicrobiota</taxon>
        <taxon>Opitutia</taxon>
        <taxon>Opitutales</taxon>
        <taxon>Opitutaceae</taxon>
        <taxon>Cephaloticoccus</taxon>
    </lineage>
</organism>
<dbReference type="PANTHER" id="PTHR42850">
    <property type="entry name" value="METALLOPHOSPHOESTERASE"/>
    <property type="match status" value="1"/>
</dbReference>
<dbReference type="InterPro" id="IPR050126">
    <property type="entry name" value="Ap4A_hydrolase"/>
</dbReference>
<dbReference type="Pfam" id="PF00149">
    <property type="entry name" value="Metallophos"/>
    <property type="match status" value="1"/>
</dbReference>
<dbReference type="InterPro" id="IPR011152">
    <property type="entry name" value="Pesterase_MJ0912"/>
</dbReference>
<name>A0A139SHX2_9BACT</name>
<accession>A0A139SHX2</accession>
<dbReference type="PANTHER" id="PTHR42850:SF2">
    <property type="entry name" value="BLL5683 PROTEIN"/>
    <property type="match status" value="1"/>
</dbReference>
<keyword evidence="3" id="KW-1185">Reference proteome</keyword>
<dbReference type="Proteomes" id="UP000071392">
    <property type="component" value="Unassembled WGS sequence"/>
</dbReference>
<dbReference type="EMBL" id="LSZP01000060">
    <property type="protein sequence ID" value="KXU34178.1"/>
    <property type="molecule type" value="Genomic_DNA"/>
</dbReference>
<gene>
    <name evidence="2" type="ORF">AXK12_07835</name>
</gene>
<evidence type="ECO:0000313" key="3">
    <source>
        <dbReference type="Proteomes" id="UP000071392"/>
    </source>
</evidence>
<evidence type="ECO:0000259" key="1">
    <source>
        <dbReference type="Pfam" id="PF00149"/>
    </source>
</evidence>
<dbReference type="InterPro" id="IPR029052">
    <property type="entry name" value="Metallo-depent_PP-like"/>
</dbReference>
<dbReference type="SUPFAM" id="SSF56300">
    <property type="entry name" value="Metallo-dependent phosphatases"/>
    <property type="match status" value="1"/>
</dbReference>
<comment type="caution">
    <text evidence="2">The sequence shown here is derived from an EMBL/GenBank/DDBJ whole genome shotgun (WGS) entry which is preliminary data.</text>
</comment>
<dbReference type="Gene3D" id="3.60.21.10">
    <property type="match status" value="1"/>
</dbReference>
<dbReference type="GO" id="GO:0005737">
    <property type="term" value="C:cytoplasm"/>
    <property type="evidence" value="ECO:0007669"/>
    <property type="project" value="TreeGrafter"/>
</dbReference>
<reference evidence="2 3" key="1">
    <citation type="submission" date="2016-02" db="EMBL/GenBank/DDBJ databases">
        <authorList>
            <person name="Wen L."/>
            <person name="He K."/>
            <person name="Yang H."/>
        </authorList>
    </citation>
    <scope>NUCLEOTIDE SEQUENCE [LARGE SCALE GENOMIC DNA]</scope>
    <source>
        <strain evidence="2 3">CV41</strain>
    </source>
</reference>
<dbReference type="InterPro" id="IPR004843">
    <property type="entry name" value="Calcineurin-like_PHP"/>
</dbReference>
<dbReference type="AlphaFoldDB" id="A0A139SHX2"/>
<sequence length="286" mass="31831">MRLAVIGDIHGNLAALEAVLAELEQVAPDQIVVSGDVVDGGPDSALCWERVKSLGCPVLRGNHERYVFDFGTVRADPVWATPQFAPLHYTLENLSVAQRAELAALPLSWTSRDWPGLLIVHASQRSDADSIWPHTPSEALDLMFSQNAPPLIVRSHNHFCSTREWRGRRLVQEPRRRIVTTGAVGLPLDGHPRPQFCVLTRSRSAAGRPAAIRVEHRNVAYDVEATLRRCQETGYTARAGVLGRMFMREIATGAPQVVPFLRHFNLLKTARPTLSLEEAEQSYRQL</sequence>
<dbReference type="STRING" id="1548208.AXK12_07835"/>
<protein>
    <submittedName>
        <fullName evidence="2">Metallophosphoesterase</fullName>
    </submittedName>
</protein>
<dbReference type="OrthoDB" id="9800565at2"/>
<dbReference type="CDD" id="cd00838">
    <property type="entry name" value="MPP_superfamily"/>
    <property type="match status" value="1"/>
</dbReference>
<feature type="domain" description="Calcineurin-like phosphoesterase" evidence="1">
    <location>
        <begin position="1"/>
        <end position="158"/>
    </location>
</feature>
<evidence type="ECO:0000313" key="2">
    <source>
        <dbReference type="EMBL" id="KXU34178.1"/>
    </source>
</evidence>
<proteinExistence type="predicted"/>